<dbReference type="Proteomes" id="UP000008311">
    <property type="component" value="Unassembled WGS sequence"/>
</dbReference>
<dbReference type="EMBL" id="EQ973982">
    <property type="protein sequence ID" value="EEF36337.1"/>
    <property type="molecule type" value="Genomic_DNA"/>
</dbReference>
<reference evidence="3" key="1">
    <citation type="journal article" date="2010" name="Nat. Biotechnol.">
        <title>Draft genome sequence of the oilseed species Ricinus communis.</title>
        <authorList>
            <person name="Chan A.P."/>
            <person name="Crabtree J."/>
            <person name="Zhao Q."/>
            <person name="Lorenzi H."/>
            <person name="Orvis J."/>
            <person name="Puiu D."/>
            <person name="Melake-Berhan A."/>
            <person name="Jones K.M."/>
            <person name="Redman J."/>
            <person name="Chen G."/>
            <person name="Cahoon E.B."/>
            <person name="Gedil M."/>
            <person name="Stanke M."/>
            <person name="Haas B.J."/>
            <person name="Wortman J.R."/>
            <person name="Fraser-Liggett C.M."/>
            <person name="Ravel J."/>
            <person name="Rabinowicz P.D."/>
        </authorList>
    </citation>
    <scope>NUCLEOTIDE SEQUENCE [LARGE SCALE GENOMIC DNA]</scope>
    <source>
        <strain evidence="3">cv. Hale</strain>
    </source>
</reference>
<feature type="coiled-coil region" evidence="1">
    <location>
        <begin position="124"/>
        <end position="158"/>
    </location>
</feature>
<evidence type="ECO:0000256" key="1">
    <source>
        <dbReference type="SAM" id="Coils"/>
    </source>
</evidence>
<gene>
    <name evidence="2" type="ORF">RCOM_1478880</name>
</gene>
<evidence type="ECO:0000313" key="2">
    <source>
        <dbReference type="EMBL" id="EEF36337.1"/>
    </source>
</evidence>
<name>B9SJ91_RICCO</name>
<evidence type="ECO:0000313" key="3">
    <source>
        <dbReference type="Proteomes" id="UP000008311"/>
    </source>
</evidence>
<proteinExistence type="predicted"/>
<dbReference type="InParanoid" id="B9SJ91"/>
<dbReference type="KEGG" id="rcu:8258232"/>
<dbReference type="AlphaFoldDB" id="B9SJ91"/>
<dbReference type="OrthoDB" id="765404at2759"/>
<organism evidence="2 3">
    <name type="scientific">Ricinus communis</name>
    <name type="common">Castor bean</name>
    <dbReference type="NCBI Taxonomy" id="3988"/>
    <lineage>
        <taxon>Eukaryota</taxon>
        <taxon>Viridiplantae</taxon>
        <taxon>Streptophyta</taxon>
        <taxon>Embryophyta</taxon>
        <taxon>Tracheophyta</taxon>
        <taxon>Spermatophyta</taxon>
        <taxon>Magnoliopsida</taxon>
        <taxon>eudicotyledons</taxon>
        <taxon>Gunneridae</taxon>
        <taxon>Pentapetalae</taxon>
        <taxon>rosids</taxon>
        <taxon>fabids</taxon>
        <taxon>Malpighiales</taxon>
        <taxon>Euphorbiaceae</taxon>
        <taxon>Acalyphoideae</taxon>
        <taxon>Acalypheae</taxon>
        <taxon>Ricinus</taxon>
    </lineage>
</organism>
<accession>B9SJ91</accession>
<protein>
    <submittedName>
        <fullName evidence="2">Uncharacterized protein</fullName>
    </submittedName>
</protein>
<sequence length="242" mass="26968">MGIRDYISSTANAVNENAIKPVKTFCSTSYSHGHAAVTMIGKTSYSYGSAAASKIASAIRVNAVEKVSQQLQDEDAQSKMRQFASNIATNAAGFVFREALKTLPGGGPIVEIVSRSLPDKKNLQNHKKEEAEALKSKLVDHEEKIKELQAVIHKMRKEQSNSKQVLNQAEVHELDDVELEFRKFEAYKNQAAAVRFLRTIHLHSDENKQPVDQLRTMLMKGLISNHILHDINSTKKCHESDA</sequence>
<keyword evidence="3" id="KW-1185">Reference proteome</keyword>
<keyword evidence="1" id="KW-0175">Coiled coil</keyword>
<dbReference type="eggNOG" id="ENOG502S7TQ">
    <property type="taxonomic scope" value="Eukaryota"/>
</dbReference>